<evidence type="ECO:0000256" key="3">
    <source>
        <dbReference type="ARBA" id="ARBA00022741"/>
    </source>
</evidence>
<evidence type="ECO:0000256" key="1">
    <source>
        <dbReference type="ARBA" id="ARBA00022527"/>
    </source>
</evidence>
<evidence type="ECO:0000259" key="6">
    <source>
        <dbReference type="PROSITE" id="PS50011"/>
    </source>
</evidence>
<evidence type="ECO:0000256" key="2">
    <source>
        <dbReference type="ARBA" id="ARBA00022679"/>
    </source>
</evidence>
<organism evidence="7">
    <name type="scientific">viral metagenome</name>
    <dbReference type="NCBI Taxonomy" id="1070528"/>
    <lineage>
        <taxon>unclassified sequences</taxon>
        <taxon>metagenomes</taxon>
        <taxon>organismal metagenomes</taxon>
    </lineage>
</organism>
<dbReference type="EMBL" id="MN740609">
    <property type="protein sequence ID" value="QHU35554.1"/>
    <property type="molecule type" value="Genomic_DNA"/>
</dbReference>
<dbReference type="SMART" id="SM00220">
    <property type="entry name" value="S_TKc"/>
    <property type="match status" value="1"/>
</dbReference>
<keyword evidence="2" id="KW-0808">Transferase</keyword>
<dbReference type="Pfam" id="PF00069">
    <property type="entry name" value="Pkinase"/>
    <property type="match status" value="1"/>
</dbReference>
<dbReference type="AlphaFoldDB" id="A0A6C0M154"/>
<keyword evidence="1" id="KW-0723">Serine/threonine-protein kinase</keyword>
<dbReference type="InterPro" id="IPR011009">
    <property type="entry name" value="Kinase-like_dom_sf"/>
</dbReference>
<dbReference type="GO" id="GO:0004674">
    <property type="term" value="F:protein serine/threonine kinase activity"/>
    <property type="evidence" value="ECO:0007669"/>
    <property type="project" value="UniProtKB-KW"/>
</dbReference>
<proteinExistence type="predicted"/>
<keyword evidence="3" id="KW-0547">Nucleotide-binding</keyword>
<keyword evidence="4" id="KW-0418">Kinase</keyword>
<feature type="domain" description="Protein kinase" evidence="6">
    <location>
        <begin position="1"/>
        <end position="217"/>
    </location>
</feature>
<dbReference type="SUPFAM" id="SSF56112">
    <property type="entry name" value="Protein kinase-like (PK-like)"/>
    <property type="match status" value="1"/>
</dbReference>
<dbReference type="PANTHER" id="PTHR24353">
    <property type="entry name" value="CYCLIC NUCLEOTIDE-DEPENDENT PROTEIN KINASE"/>
    <property type="match status" value="1"/>
</dbReference>
<reference evidence="7" key="1">
    <citation type="journal article" date="2020" name="Nature">
        <title>Giant virus diversity and host interactions through global metagenomics.</title>
        <authorList>
            <person name="Schulz F."/>
            <person name="Roux S."/>
            <person name="Paez-Espino D."/>
            <person name="Jungbluth S."/>
            <person name="Walsh D.A."/>
            <person name="Denef V.J."/>
            <person name="McMahon K.D."/>
            <person name="Konstantinidis K.T."/>
            <person name="Eloe-Fadrosh E.A."/>
            <person name="Kyrpides N.C."/>
            <person name="Woyke T."/>
        </authorList>
    </citation>
    <scope>NUCLEOTIDE SEQUENCE</scope>
    <source>
        <strain evidence="7">GVMAG-S-1029409-49</strain>
    </source>
</reference>
<dbReference type="InterPro" id="IPR008271">
    <property type="entry name" value="Ser/Thr_kinase_AS"/>
</dbReference>
<dbReference type="PROSITE" id="PS00108">
    <property type="entry name" value="PROTEIN_KINASE_ST"/>
    <property type="match status" value="1"/>
</dbReference>
<dbReference type="Gene3D" id="3.30.200.20">
    <property type="entry name" value="Phosphorylase Kinase, domain 1"/>
    <property type="match status" value="1"/>
</dbReference>
<dbReference type="InterPro" id="IPR000719">
    <property type="entry name" value="Prot_kinase_dom"/>
</dbReference>
<dbReference type="PROSITE" id="PS50011">
    <property type="entry name" value="PROTEIN_KINASE_DOM"/>
    <property type="match status" value="1"/>
</dbReference>
<evidence type="ECO:0000256" key="4">
    <source>
        <dbReference type="ARBA" id="ARBA00022777"/>
    </source>
</evidence>
<dbReference type="GO" id="GO:0005524">
    <property type="term" value="F:ATP binding"/>
    <property type="evidence" value="ECO:0007669"/>
    <property type="project" value="UniProtKB-KW"/>
</dbReference>
<keyword evidence="5" id="KW-0067">ATP-binding</keyword>
<evidence type="ECO:0000313" key="7">
    <source>
        <dbReference type="EMBL" id="QHU35554.1"/>
    </source>
</evidence>
<protein>
    <recommendedName>
        <fullName evidence="6">Protein kinase domain-containing protein</fullName>
    </recommendedName>
</protein>
<dbReference type="Gene3D" id="1.10.510.10">
    <property type="entry name" value="Transferase(Phosphotransferase) domain 1"/>
    <property type="match status" value="1"/>
</dbReference>
<evidence type="ECO:0000256" key="5">
    <source>
        <dbReference type="ARBA" id="ARBA00022840"/>
    </source>
</evidence>
<name>A0A6C0M154_9ZZZZ</name>
<sequence length="217" mass="24949">MGEVYTKRIPLDSIEHTILQSIHHPLCVKYIGHRVRESYIELQMEYVPGMNMFDLLEDEERLPESDTRKYISELVTVLTHIHSMNIVYGDVKLENIMVRPDGHITLVDFGLSHYYEPNDTSLAGTADYIAPEMVQMLPHSETIDWWGVGVLTYECLVGMAPFYSHDRIGTYNKILKLAYTIPDFVSQDAKEFIESLLTTDHITRGMNIHGMAFISHV</sequence>
<accession>A0A6C0M154</accession>